<dbReference type="EC" id="2.7.1.30" evidence="3"/>
<dbReference type="Gene3D" id="3.30.420.40">
    <property type="match status" value="3"/>
</dbReference>
<gene>
    <name evidence="11" type="ORF">RO3G_08163</name>
</gene>
<dbReference type="InterPro" id="IPR000577">
    <property type="entry name" value="Carb_kinase_FGGY"/>
</dbReference>
<name>I1C4S8_RHIO9</name>
<evidence type="ECO:0000256" key="4">
    <source>
        <dbReference type="ARBA" id="ARBA00022679"/>
    </source>
</evidence>
<proteinExistence type="inferred from homology"/>
<evidence type="ECO:0000259" key="9">
    <source>
        <dbReference type="Pfam" id="PF00370"/>
    </source>
</evidence>
<dbReference type="Pfam" id="PF00370">
    <property type="entry name" value="FGGY_N"/>
    <property type="match status" value="1"/>
</dbReference>
<dbReference type="GO" id="GO:0005524">
    <property type="term" value="F:ATP binding"/>
    <property type="evidence" value="ECO:0007669"/>
    <property type="project" value="UniProtKB-KW"/>
</dbReference>
<dbReference type="InterPro" id="IPR043129">
    <property type="entry name" value="ATPase_NBD"/>
</dbReference>
<dbReference type="EMBL" id="CH476737">
    <property type="protein sequence ID" value="EIE83458.1"/>
    <property type="molecule type" value="Genomic_DNA"/>
</dbReference>
<dbReference type="InterPro" id="IPR018483">
    <property type="entry name" value="Carb_kinase_FGGY_CS"/>
</dbReference>
<evidence type="ECO:0000313" key="11">
    <source>
        <dbReference type="EMBL" id="EIE83458.1"/>
    </source>
</evidence>
<keyword evidence="5" id="KW-0547">Nucleotide-binding</keyword>
<dbReference type="PROSITE" id="PS00933">
    <property type="entry name" value="FGGY_KINASES_1"/>
    <property type="match status" value="1"/>
</dbReference>
<evidence type="ECO:0000313" key="12">
    <source>
        <dbReference type="Proteomes" id="UP000009138"/>
    </source>
</evidence>
<dbReference type="OMA" id="FMLMNIG"/>
<dbReference type="AlphaFoldDB" id="I1C4S8"/>
<dbReference type="InParanoid" id="I1C4S8"/>
<evidence type="ECO:0000256" key="1">
    <source>
        <dbReference type="ARBA" id="ARBA00005190"/>
    </source>
</evidence>
<dbReference type="GeneID" id="93615134"/>
<evidence type="ECO:0000256" key="7">
    <source>
        <dbReference type="ARBA" id="ARBA00022840"/>
    </source>
</evidence>
<evidence type="ECO:0000256" key="3">
    <source>
        <dbReference type="ARBA" id="ARBA00012099"/>
    </source>
</evidence>
<accession>I1C4S8</accession>
<dbReference type="RefSeq" id="XP_067518854.1">
    <property type="nucleotide sequence ID" value="XM_067662753.1"/>
</dbReference>
<feature type="domain" description="Carbohydrate kinase FGGY C-terminal" evidence="10">
    <location>
        <begin position="319"/>
        <end position="374"/>
    </location>
</feature>
<keyword evidence="4" id="KW-0808">Transferase</keyword>
<dbReference type="InterPro" id="IPR018485">
    <property type="entry name" value="FGGY_C"/>
</dbReference>
<dbReference type="GO" id="GO:0006641">
    <property type="term" value="P:triglyceride metabolic process"/>
    <property type="evidence" value="ECO:0007669"/>
    <property type="project" value="TreeGrafter"/>
</dbReference>
<evidence type="ECO:0000256" key="6">
    <source>
        <dbReference type="ARBA" id="ARBA00022777"/>
    </source>
</evidence>
<dbReference type="GO" id="GO:0046167">
    <property type="term" value="P:glycerol-3-phosphate biosynthetic process"/>
    <property type="evidence" value="ECO:0007669"/>
    <property type="project" value="TreeGrafter"/>
</dbReference>
<dbReference type="VEuPathDB" id="FungiDB:RO3G_08163"/>
<protein>
    <recommendedName>
        <fullName evidence="3">glycerol kinase</fullName>
        <ecNumber evidence="3">2.7.1.30</ecNumber>
    </recommendedName>
    <alternativeName>
        <fullName evidence="8">ATP:glycerol 3-phosphotransferase</fullName>
    </alternativeName>
</protein>
<dbReference type="eggNOG" id="KOG2517">
    <property type="taxonomic scope" value="Eukaryota"/>
</dbReference>
<keyword evidence="12" id="KW-1185">Reference proteome</keyword>
<dbReference type="InterPro" id="IPR018484">
    <property type="entry name" value="FGGY_N"/>
</dbReference>
<evidence type="ECO:0000256" key="2">
    <source>
        <dbReference type="ARBA" id="ARBA00009156"/>
    </source>
</evidence>
<dbReference type="OrthoDB" id="5422795at2759"/>
<dbReference type="SUPFAM" id="SSF53067">
    <property type="entry name" value="Actin-like ATPase domain"/>
    <property type="match status" value="2"/>
</dbReference>
<evidence type="ECO:0000259" key="10">
    <source>
        <dbReference type="Pfam" id="PF02782"/>
    </source>
</evidence>
<dbReference type="GO" id="GO:0019563">
    <property type="term" value="P:glycerol catabolic process"/>
    <property type="evidence" value="ECO:0007669"/>
    <property type="project" value="UniProtKB-UniPathway"/>
</dbReference>
<comment type="pathway">
    <text evidence="1">Polyol metabolism; glycerol degradation via glycerol kinase pathway; sn-glycerol 3-phosphate from glycerol: step 1/1.</text>
</comment>
<organism evidence="11 12">
    <name type="scientific">Rhizopus delemar (strain RA 99-880 / ATCC MYA-4621 / FGSC 9543 / NRRL 43880)</name>
    <name type="common">Mucormycosis agent</name>
    <name type="synonym">Rhizopus arrhizus var. delemar</name>
    <dbReference type="NCBI Taxonomy" id="246409"/>
    <lineage>
        <taxon>Eukaryota</taxon>
        <taxon>Fungi</taxon>
        <taxon>Fungi incertae sedis</taxon>
        <taxon>Mucoromycota</taxon>
        <taxon>Mucoromycotina</taxon>
        <taxon>Mucoromycetes</taxon>
        <taxon>Mucorales</taxon>
        <taxon>Mucorineae</taxon>
        <taxon>Rhizopodaceae</taxon>
        <taxon>Rhizopus</taxon>
    </lineage>
</organism>
<evidence type="ECO:0000256" key="5">
    <source>
        <dbReference type="ARBA" id="ARBA00022741"/>
    </source>
</evidence>
<sequence length="435" mass="48142">MTKKQFIGSIDQGTTSTRFVIFDQDGRVITYHQKEFEQHYLHPGWVEHDPHDILASVDTCIEHAIRKLSLLGYEASTVSCIGITNQRETTVAWDSETGQPLCPAIVWSDGRTSNTVKELASQKHLPKEKQTANALKDICGLPLATYFSAVKLRWMLDHVPEVREAHEQNRLQFGTIDTWLIYINSCTDSLTMDRFFRFEGIKLAKIVPSSYEYGKIHSGSLKGVPITGCLGDQQSALTGQKCFHVGDVKNTYGTGCFMLFNTGETPVYSQNGLLTTVAYQFGKDKPVYALEGSIAVAGSSIQWLRNNMGIIDNSKDIGTLADSNSPLRSLKVDGGMSNSDVCMQIQADILNIEVERPEMRETTALGAAIAAGLATGMWKSIEDLNDVNVDGDTVFKPKISEEERNKMYTGWKEAITRSLGWADIVSEITGSDKDC</sequence>
<keyword evidence="6" id="KW-0418">Kinase</keyword>
<dbReference type="Proteomes" id="UP000009138">
    <property type="component" value="Unassembled WGS sequence"/>
</dbReference>
<dbReference type="PANTHER" id="PTHR10196:SF69">
    <property type="entry name" value="GLYCEROL KINASE"/>
    <property type="match status" value="1"/>
</dbReference>
<dbReference type="STRING" id="246409.I1C4S8"/>
<keyword evidence="7" id="KW-0067">ATP-binding</keyword>
<dbReference type="GO" id="GO:0005739">
    <property type="term" value="C:mitochondrion"/>
    <property type="evidence" value="ECO:0007669"/>
    <property type="project" value="TreeGrafter"/>
</dbReference>
<dbReference type="GO" id="GO:0004370">
    <property type="term" value="F:glycerol kinase activity"/>
    <property type="evidence" value="ECO:0007669"/>
    <property type="project" value="UniProtKB-EC"/>
</dbReference>
<reference evidence="11 12" key="1">
    <citation type="journal article" date="2009" name="PLoS Genet.">
        <title>Genomic analysis of the basal lineage fungus Rhizopus oryzae reveals a whole-genome duplication.</title>
        <authorList>
            <person name="Ma L.-J."/>
            <person name="Ibrahim A.S."/>
            <person name="Skory C."/>
            <person name="Grabherr M.G."/>
            <person name="Burger G."/>
            <person name="Butler M."/>
            <person name="Elias M."/>
            <person name="Idnurm A."/>
            <person name="Lang B.F."/>
            <person name="Sone T."/>
            <person name="Abe A."/>
            <person name="Calvo S.E."/>
            <person name="Corrochano L.M."/>
            <person name="Engels R."/>
            <person name="Fu J."/>
            <person name="Hansberg W."/>
            <person name="Kim J.-M."/>
            <person name="Kodira C.D."/>
            <person name="Koehrsen M.J."/>
            <person name="Liu B."/>
            <person name="Miranda-Saavedra D."/>
            <person name="O'Leary S."/>
            <person name="Ortiz-Castellanos L."/>
            <person name="Poulter R."/>
            <person name="Rodriguez-Romero J."/>
            <person name="Ruiz-Herrera J."/>
            <person name="Shen Y.-Q."/>
            <person name="Zeng Q."/>
            <person name="Galagan J."/>
            <person name="Birren B.W."/>
            <person name="Cuomo C.A."/>
            <person name="Wickes B.L."/>
        </authorList>
    </citation>
    <scope>NUCLEOTIDE SEQUENCE [LARGE SCALE GENOMIC DNA]</scope>
    <source>
        <strain evidence="12">RA 99-880 / ATCC MYA-4621 / FGSC 9543 / NRRL 43880</strain>
    </source>
</reference>
<dbReference type="PIRSF" id="PIRSF000538">
    <property type="entry name" value="GlpK"/>
    <property type="match status" value="1"/>
</dbReference>
<dbReference type="UniPathway" id="UPA00618">
    <property type="reaction ID" value="UER00672"/>
</dbReference>
<feature type="domain" description="Carbohydrate kinase FGGY N-terminal" evidence="9">
    <location>
        <begin position="7"/>
        <end position="182"/>
    </location>
</feature>
<dbReference type="PANTHER" id="PTHR10196">
    <property type="entry name" value="SUGAR KINASE"/>
    <property type="match status" value="1"/>
</dbReference>
<feature type="domain" description="Carbohydrate kinase FGGY C-terminal" evidence="10">
    <location>
        <begin position="249"/>
        <end position="316"/>
    </location>
</feature>
<evidence type="ECO:0000256" key="8">
    <source>
        <dbReference type="ARBA" id="ARBA00043149"/>
    </source>
</evidence>
<dbReference type="Pfam" id="PF02782">
    <property type="entry name" value="FGGY_C"/>
    <property type="match status" value="2"/>
</dbReference>
<comment type="similarity">
    <text evidence="2">Belongs to the FGGY kinase family.</text>
</comment>